<comment type="caution">
    <text evidence="1">The sequence shown here is derived from an EMBL/GenBank/DDBJ whole genome shotgun (WGS) entry which is preliminary data.</text>
</comment>
<proteinExistence type="predicted"/>
<dbReference type="Pfam" id="PF03993">
    <property type="entry name" value="DUF349"/>
    <property type="match status" value="2"/>
</dbReference>
<evidence type="ECO:0008006" key="3">
    <source>
        <dbReference type="Google" id="ProtNLM"/>
    </source>
</evidence>
<evidence type="ECO:0000313" key="1">
    <source>
        <dbReference type="EMBL" id="PRC92065.1"/>
    </source>
</evidence>
<dbReference type="EMBL" id="PUGF01000016">
    <property type="protein sequence ID" value="PRC92065.1"/>
    <property type="molecule type" value="Genomic_DNA"/>
</dbReference>
<organism evidence="1 2">
    <name type="scientific">Solimicrobium silvestre</name>
    <dbReference type="NCBI Taxonomy" id="2099400"/>
    <lineage>
        <taxon>Bacteria</taxon>
        <taxon>Pseudomonadati</taxon>
        <taxon>Pseudomonadota</taxon>
        <taxon>Betaproteobacteria</taxon>
        <taxon>Burkholderiales</taxon>
        <taxon>Oxalobacteraceae</taxon>
        <taxon>Solimicrobium</taxon>
    </lineage>
</organism>
<reference evidence="1 2" key="1">
    <citation type="submission" date="2018-02" db="EMBL/GenBank/DDBJ databases">
        <title>Solimicrobium silvestre gen. nov., sp. nov., isolated from alpine forest soil.</title>
        <authorList>
            <person name="Margesin R."/>
            <person name="Albuquerque L."/>
            <person name="Zhang D.-C."/>
            <person name="Froufe H.J.C."/>
            <person name="Severino R."/>
            <person name="Roxo I."/>
            <person name="Egas C."/>
            <person name="Da Costa M.S."/>
        </authorList>
    </citation>
    <scope>NUCLEOTIDE SEQUENCE [LARGE SCALE GENOMIC DNA]</scope>
    <source>
        <strain evidence="1 2">S20-91</strain>
    </source>
</reference>
<dbReference type="Proteomes" id="UP000237839">
    <property type="component" value="Unassembled WGS sequence"/>
</dbReference>
<dbReference type="AlphaFoldDB" id="A0A2S9GWF9"/>
<keyword evidence="2" id="KW-1185">Reference proteome</keyword>
<dbReference type="InterPro" id="IPR007139">
    <property type="entry name" value="DUF349"/>
</dbReference>
<protein>
    <recommendedName>
        <fullName evidence="3">DUF349 domain-containing protein</fullName>
    </recommendedName>
</protein>
<evidence type="ECO:0000313" key="2">
    <source>
        <dbReference type="Proteomes" id="UP000237839"/>
    </source>
</evidence>
<sequence>MLALIVFNFDAMFDFFFKKRSTAKSSETTQLLTQQQEQADAVAAKFADKQSVKQSELAAAASFAGQESAALAFILQSGYADARYQAAMHLHSAEALMQVSQAMRNTDRRVSKLAQEKLAALQNQQKMTSAVQACLAQGQQLLENTQLMVNQVALWDKERLALGEHGLSLLPIKVTLDERLQAQLELQRQTLQTSSSLRALVETALPLEQLQAQLAECLQQWQAIEVSPLLASLPKNQFNQLNDDVALAQSHVQQLTQLTQLIAARHEALQVWQTAEQLALENVQKEWKKLALTGAALSDEQQEVVHQQEQQLKLIFARIAPTASASVHKTHTKKIAIEAGENQAVPAIDIKSVLVALEQALEEGSLQQALDLDKTLRQEVLPARGELAQRLQVLRAELNRLLDWAKWGGNVSREELIKVADGLVAEDVALTAPEIAKQVGGLRARWKELDRTSGTAAKSVWERFDEACGRAYQIADAHFKQQAQLRLDNLTLAQAQLAAIDVVIADLQNQLPDWKTQLAYIQKVKLEWRKTGSIDRKLKARLESEFEQKIQTLSQPLMVAREAAIGVRQQLIQSVIDIAATDREAADKVQLAQQRWQQEALNLPLERKDEQDLWRQFRAACDAVFAQRKANADEQKQRRNLGVVAKQACCEAVEQSLEASLSSAEIMAVLRKAKQEWRDLSVQHRQAGLDARFETALNALETRHSELLLKDKQAELVHLYAKIKLCQQVEAANNAATKLVEPEITEQSAAWQAEWKLLTTSKAPAELNKLLTQRFNTALAVIKNQQVADAAQVAANLAQFEERLLRVEILRGLPSPAELTQQRLQLQVRDLQSAMKNRDATDAYLSNLYVLCALPVSLKAPHEQRFQLVLTDYSGISR</sequence>
<dbReference type="RefSeq" id="WP_105532948.1">
    <property type="nucleotide sequence ID" value="NZ_PUGF01000016.1"/>
</dbReference>
<dbReference type="OrthoDB" id="5523335at2"/>
<name>A0A2S9GWF9_9BURK</name>
<gene>
    <name evidence="1" type="ORF">S2091_3200</name>
</gene>
<accession>A0A2S9GWF9</accession>